<reference evidence="2 4" key="2">
    <citation type="journal article" date="2018" name="Plant J.">
        <title>The Physcomitrella patens chromosome-scale assembly reveals moss genome structure and evolution.</title>
        <authorList>
            <person name="Lang D."/>
            <person name="Ullrich K.K."/>
            <person name="Murat F."/>
            <person name="Fuchs J."/>
            <person name="Jenkins J."/>
            <person name="Haas F.B."/>
            <person name="Piednoel M."/>
            <person name="Gundlach H."/>
            <person name="Van Bel M."/>
            <person name="Meyberg R."/>
            <person name="Vives C."/>
            <person name="Morata J."/>
            <person name="Symeonidi A."/>
            <person name="Hiss M."/>
            <person name="Muchero W."/>
            <person name="Kamisugi Y."/>
            <person name="Saleh O."/>
            <person name="Blanc G."/>
            <person name="Decker E.L."/>
            <person name="van Gessel N."/>
            <person name="Grimwood J."/>
            <person name="Hayes R.D."/>
            <person name="Graham S.W."/>
            <person name="Gunter L.E."/>
            <person name="McDaniel S.F."/>
            <person name="Hoernstein S.N.W."/>
            <person name="Larsson A."/>
            <person name="Li F.W."/>
            <person name="Perroud P.F."/>
            <person name="Phillips J."/>
            <person name="Ranjan P."/>
            <person name="Rokshar D.S."/>
            <person name="Rothfels C.J."/>
            <person name="Schneider L."/>
            <person name="Shu S."/>
            <person name="Stevenson D.W."/>
            <person name="Thummler F."/>
            <person name="Tillich M."/>
            <person name="Villarreal Aguilar J.C."/>
            <person name="Widiez T."/>
            <person name="Wong G.K."/>
            <person name="Wymore A."/>
            <person name="Zhang Y."/>
            <person name="Zimmer A.D."/>
            <person name="Quatrano R.S."/>
            <person name="Mayer K.F.X."/>
            <person name="Goodstein D."/>
            <person name="Casacuberta J.M."/>
            <person name="Vandepoele K."/>
            <person name="Reski R."/>
            <person name="Cuming A.C."/>
            <person name="Tuskan G.A."/>
            <person name="Maumus F."/>
            <person name="Salse J."/>
            <person name="Schmutz J."/>
            <person name="Rensing S.A."/>
        </authorList>
    </citation>
    <scope>NUCLEOTIDE SEQUENCE [LARGE SCALE GENOMIC DNA]</scope>
    <source>
        <strain evidence="3 4">cv. Gransden 2004</strain>
    </source>
</reference>
<keyword evidence="1" id="KW-0472">Membrane</keyword>
<dbReference type="Gramene" id="Pp3c2_32480V3.1">
    <property type="protein sequence ID" value="Pp3c2_32480V3.1"/>
    <property type="gene ID" value="Pp3c2_32480"/>
</dbReference>
<dbReference type="EnsemblPlants" id="Pp3c2_32480V3.1">
    <property type="protein sequence ID" value="Pp3c2_32480V3.1"/>
    <property type="gene ID" value="Pp3c2_32480"/>
</dbReference>
<dbReference type="AlphaFoldDB" id="A0A2K1L403"/>
<reference evidence="3" key="3">
    <citation type="submission" date="2020-12" db="UniProtKB">
        <authorList>
            <consortium name="EnsemblPlants"/>
        </authorList>
    </citation>
    <scope>IDENTIFICATION</scope>
</reference>
<reference evidence="2 4" key="1">
    <citation type="journal article" date="2008" name="Science">
        <title>The Physcomitrella genome reveals evolutionary insights into the conquest of land by plants.</title>
        <authorList>
            <person name="Rensing S."/>
            <person name="Lang D."/>
            <person name="Zimmer A."/>
            <person name="Terry A."/>
            <person name="Salamov A."/>
            <person name="Shapiro H."/>
            <person name="Nishiyama T."/>
            <person name="Perroud P.-F."/>
            <person name="Lindquist E."/>
            <person name="Kamisugi Y."/>
            <person name="Tanahashi T."/>
            <person name="Sakakibara K."/>
            <person name="Fujita T."/>
            <person name="Oishi K."/>
            <person name="Shin-I T."/>
            <person name="Kuroki Y."/>
            <person name="Toyoda A."/>
            <person name="Suzuki Y."/>
            <person name="Hashimoto A."/>
            <person name="Yamaguchi K."/>
            <person name="Sugano A."/>
            <person name="Kohara Y."/>
            <person name="Fujiyama A."/>
            <person name="Anterola A."/>
            <person name="Aoki S."/>
            <person name="Ashton N."/>
            <person name="Barbazuk W.B."/>
            <person name="Barker E."/>
            <person name="Bennetzen J."/>
            <person name="Bezanilla M."/>
            <person name="Blankenship R."/>
            <person name="Cho S.H."/>
            <person name="Dutcher S."/>
            <person name="Estelle M."/>
            <person name="Fawcett J.A."/>
            <person name="Gundlach H."/>
            <person name="Hanada K."/>
            <person name="Heyl A."/>
            <person name="Hicks K.A."/>
            <person name="Hugh J."/>
            <person name="Lohr M."/>
            <person name="Mayer K."/>
            <person name="Melkozernov A."/>
            <person name="Murata T."/>
            <person name="Nelson D."/>
            <person name="Pils B."/>
            <person name="Prigge M."/>
            <person name="Reiss B."/>
            <person name="Renner T."/>
            <person name="Rombauts S."/>
            <person name="Rushton P."/>
            <person name="Sanderfoot A."/>
            <person name="Schween G."/>
            <person name="Shiu S.-H."/>
            <person name="Stueber K."/>
            <person name="Theodoulou F.L."/>
            <person name="Tu H."/>
            <person name="Van de Peer Y."/>
            <person name="Verrier P.J."/>
            <person name="Waters E."/>
            <person name="Wood A."/>
            <person name="Yang L."/>
            <person name="Cove D."/>
            <person name="Cuming A."/>
            <person name="Hasebe M."/>
            <person name="Lucas S."/>
            <person name="Mishler D.B."/>
            <person name="Reski R."/>
            <person name="Grigoriev I."/>
            <person name="Quatrano R.S."/>
            <person name="Boore J.L."/>
        </authorList>
    </citation>
    <scope>NUCLEOTIDE SEQUENCE [LARGE SCALE GENOMIC DNA]</scope>
    <source>
        <strain evidence="3 4">cv. Gransden 2004</strain>
    </source>
</reference>
<keyword evidence="1" id="KW-1133">Transmembrane helix</keyword>
<proteinExistence type="predicted"/>
<dbReference type="EMBL" id="ABEU02000002">
    <property type="protein sequence ID" value="PNR60754.1"/>
    <property type="molecule type" value="Genomic_DNA"/>
</dbReference>
<dbReference type="InParanoid" id="A0A2K1L403"/>
<feature type="transmembrane region" description="Helical" evidence="1">
    <location>
        <begin position="50"/>
        <end position="67"/>
    </location>
</feature>
<organism evidence="2">
    <name type="scientific">Physcomitrium patens</name>
    <name type="common">Spreading-leaved earth moss</name>
    <name type="synonym">Physcomitrella patens</name>
    <dbReference type="NCBI Taxonomy" id="3218"/>
    <lineage>
        <taxon>Eukaryota</taxon>
        <taxon>Viridiplantae</taxon>
        <taxon>Streptophyta</taxon>
        <taxon>Embryophyta</taxon>
        <taxon>Bryophyta</taxon>
        <taxon>Bryophytina</taxon>
        <taxon>Bryopsida</taxon>
        <taxon>Funariidae</taxon>
        <taxon>Funariales</taxon>
        <taxon>Funariaceae</taxon>
        <taxon>Physcomitrium</taxon>
    </lineage>
</organism>
<evidence type="ECO:0000313" key="3">
    <source>
        <dbReference type="EnsemblPlants" id="Pp3c2_32480V3.1"/>
    </source>
</evidence>
<protein>
    <submittedName>
        <fullName evidence="2 3">Uncharacterized protein</fullName>
    </submittedName>
</protein>
<accession>A0A2K1L403</accession>
<name>A0A2K1L403_PHYPA</name>
<dbReference type="Proteomes" id="UP000006727">
    <property type="component" value="Chromosome 2"/>
</dbReference>
<evidence type="ECO:0000313" key="2">
    <source>
        <dbReference type="EMBL" id="PNR60754.1"/>
    </source>
</evidence>
<sequence>MRLAASLKTSAECSTGWSRARCRATMRHRRLLRQLAVSGAPTPPLPSSSFVFFVFILPILSIAGFNVSTPIRPYTWLLLAPACHAAFFLL</sequence>
<keyword evidence="1" id="KW-0812">Transmembrane</keyword>
<gene>
    <name evidence="2" type="ORF">PHYPA_003547</name>
</gene>
<evidence type="ECO:0000313" key="4">
    <source>
        <dbReference type="Proteomes" id="UP000006727"/>
    </source>
</evidence>
<evidence type="ECO:0000256" key="1">
    <source>
        <dbReference type="SAM" id="Phobius"/>
    </source>
</evidence>
<keyword evidence="4" id="KW-1185">Reference proteome</keyword>